<organism evidence="1">
    <name type="scientific">Cuerna arida</name>
    <dbReference type="NCBI Taxonomy" id="1464854"/>
    <lineage>
        <taxon>Eukaryota</taxon>
        <taxon>Metazoa</taxon>
        <taxon>Ecdysozoa</taxon>
        <taxon>Arthropoda</taxon>
        <taxon>Hexapoda</taxon>
        <taxon>Insecta</taxon>
        <taxon>Pterygota</taxon>
        <taxon>Neoptera</taxon>
        <taxon>Paraneoptera</taxon>
        <taxon>Hemiptera</taxon>
        <taxon>Auchenorrhyncha</taxon>
        <taxon>Membracoidea</taxon>
        <taxon>Cicadellidae</taxon>
        <taxon>Cicadellinae</taxon>
        <taxon>Proconiini</taxon>
        <taxon>Cuerna</taxon>
    </lineage>
</organism>
<dbReference type="AlphaFoldDB" id="A0A1B6EID2"/>
<feature type="non-terminal residue" evidence="1">
    <location>
        <position position="1"/>
    </location>
</feature>
<accession>A0A1B6EID2</accession>
<reference evidence="1" key="1">
    <citation type="submission" date="2015-11" db="EMBL/GenBank/DDBJ databases">
        <title>De novo transcriptome assembly of four potential Pierce s Disease insect vectors from Arizona vineyards.</title>
        <authorList>
            <person name="Tassone E.E."/>
        </authorList>
    </citation>
    <scope>NUCLEOTIDE SEQUENCE</scope>
</reference>
<name>A0A1B6EID2_9HEMI</name>
<protein>
    <submittedName>
        <fullName evidence="1">Uncharacterized protein</fullName>
    </submittedName>
</protein>
<feature type="non-terminal residue" evidence="1">
    <location>
        <position position="225"/>
    </location>
</feature>
<dbReference type="EMBL" id="GECZ01032086">
    <property type="protein sequence ID" value="JAS37683.1"/>
    <property type="molecule type" value="Transcribed_RNA"/>
</dbReference>
<gene>
    <name evidence="1" type="ORF">g.50137</name>
</gene>
<evidence type="ECO:0000313" key="1">
    <source>
        <dbReference type="EMBL" id="JAS37683.1"/>
    </source>
</evidence>
<sequence length="225" mass="25908">AFPTELRNDIFSFARQTSFQLTSFVLGLYKNLSKEHSSKLSSLLVHLQDEPEFVNNTVLECNHLMKTKLDHLYKKLSNLYISKAEANKVNSENTYRYQNMNIKSYLPETINIITDNNSQRKTAENLTMSTNVAKTVNIKNEQNFMLGSNILNLSKYNLNSEEISVLSKGLTFSPTPKFNHMDFLADALTFARNIRLKFHFLENTKNDSKIPNSVAKFRPKSNWTP</sequence>
<proteinExistence type="predicted"/>